<organism evidence="3 4">
    <name type="scientific">Algoriphagus aquaeductus</name>
    <dbReference type="NCBI Taxonomy" id="475299"/>
    <lineage>
        <taxon>Bacteria</taxon>
        <taxon>Pseudomonadati</taxon>
        <taxon>Bacteroidota</taxon>
        <taxon>Cytophagia</taxon>
        <taxon>Cytophagales</taxon>
        <taxon>Cyclobacteriaceae</taxon>
        <taxon>Algoriphagus</taxon>
    </lineage>
</organism>
<dbReference type="InterPro" id="IPR007492">
    <property type="entry name" value="LytTR_DNA-bd_dom"/>
</dbReference>
<dbReference type="SUPFAM" id="SSF52172">
    <property type="entry name" value="CheY-like"/>
    <property type="match status" value="1"/>
</dbReference>
<accession>A0A326RXD8</accession>
<name>A0A326RXD8_9BACT</name>
<dbReference type="PANTHER" id="PTHR37299:SF1">
    <property type="entry name" value="STAGE 0 SPORULATION PROTEIN A HOMOLOG"/>
    <property type="match status" value="1"/>
</dbReference>
<evidence type="ECO:0000256" key="1">
    <source>
        <dbReference type="PROSITE-ProRule" id="PRU00169"/>
    </source>
</evidence>
<dbReference type="RefSeq" id="WP_111390908.1">
    <property type="nucleotide sequence ID" value="NZ_QKTX01000001.1"/>
</dbReference>
<dbReference type="Gene3D" id="2.40.50.1020">
    <property type="entry name" value="LytTr DNA-binding domain"/>
    <property type="match status" value="1"/>
</dbReference>
<dbReference type="Proteomes" id="UP000248917">
    <property type="component" value="Unassembled WGS sequence"/>
</dbReference>
<dbReference type="SMART" id="SM00448">
    <property type="entry name" value="REC"/>
    <property type="match status" value="1"/>
</dbReference>
<keyword evidence="1" id="KW-0597">Phosphoprotein</keyword>
<keyword evidence="4" id="KW-1185">Reference proteome</keyword>
<evidence type="ECO:0000313" key="3">
    <source>
        <dbReference type="EMBL" id="PZV87215.1"/>
    </source>
</evidence>
<dbReference type="PROSITE" id="PS50110">
    <property type="entry name" value="RESPONSE_REGULATORY"/>
    <property type="match status" value="1"/>
</dbReference>
<proteinExistence type="predicted"/>
<dbReference type="InterPro" id="IPR001789">
    <property type="entry name" value="Sig_transdc_resp-reg_receiver"/>
</dbReference>
<dbReference type="EMBL" id="QKTX01000001">
    <property type="protein sequence ID" value="PZV87215.1"/>
    <property type="molecule type" value="Genomic_DNA"/>
</dbReference>
<dbReference type="OrthoDB" id="646623at2"/>
<sequence length="260" mass="30058">MSSYFSSERVRVVILEDEPLVADGLYKHLKDLMPEAEVLAILPSVKKASDWFGNGYEVDLIFSDIQLSDGISFDLFKRFEPKCPVIFTTAFDQYAIRAFEVNSVDFLLKPIEKKELKNALEKLRKRRESYVLPELRMALDRVKSGKTHLQRMLVTVQNTLMPVTIGEVSGFVKEELIFLVNREGKRLITDFQTLEELEGKLDPAVFFRANRQTIIRIDEVKQIKTTYKGLEVQLKNPMLNRVEISKERSPQFKHWLLGSG</sequence>
<evidence type="ECO:0000313" key="4">
    <source>
        <dbReference type="Proteomes" id="UP000248917"/>
    </source>
</evidence>
<dbReference type="Pfam" id="PF00072">
    <property type="entry name" value="Response_reg"/>
    <property type="match status" value="1"/>
</dbReference>
<dbReference type="InterPro" id="IPR011006">
    <property type="entry name" value="CheY-like_superfamily"/>
</dbReference>
<dbReference type="InterPro" id="IPR046947">
    <property type="entry name" value="LytR-like"/>
</dbReference>
<evidence type="ECO:0000259" key="2">
    <source>
        <dbReference type="PROSITE" id="PS50110"/>
    </source>
</evidence>
<dbReference type="SMART" id="SM00850">
    <property type="entry name" value="LytTR"/>
    <property type="match status" value="1"/>
</dbReference>
<dbReference type="GO" id="GO:0000156">
    <property type="term" value="F:phosphorelay response regulator activity"/>
    <property type="evidence" value="ECO:0007669"/>
    <property type="project" value="InterPro"/>
</dbReference>
<dbReference type="PANTHER" id="PTHR37299">
    <property type="entry name" value="TRANSCRIPTIONAL REGULATOR-RELATED"/>
    <property type="match status" value="1"/>
</dbReference>
<feature type="modified residue" description="4-aspartylphosphate" evidence="1">
    <location>
        <position position="64"/>
    </location>
</feature>
<comment type="caution">
    <text evidence="3">The sequence shown here is derived from an EMBL/GenBank/DDBJ whole genome shotgun (WGS) entry which is preliminary data.</text>
</comment>
<dbReference type="GO" id="GO:0003677">
    <property type="term" value="F:DNA binding"/>
    <property type="evidence" value="ECO:0007669"/>
    <property type="project" value="InterPro"/>
</dbReference>
<dbReference type="AlphaFoldDB" id="A0A326RXD8"/>
<dbReference type="Pfam" id="PF04397">
    <property type="entry name" value="LytTR"/>
    <property type="match status" value="1"/>
</dbReference>
<protein>
    <submittedName>
        <fullName evidence="3">LytTR family two component transcriptional regulator</fullName>
    </submittedName>
</protein>
<feature type="domain" description="Response regulatory" evidence="2">
    <location>
        <begin position="11"/>
        <end position="124"/>
    </location>
</feature>
<dbReference type="Gene3D" id="3.40.50.2300">
    <property type="match status" value="1"/>
</dbReference>
<reference evidence="3 4" key="1">
    <citation type="submission" date="2018-06" db="EMBL/GenBank/DDBJ databases">
        <title>Genomic Encyclopedia of Archaeal and Bacterial Type Strains, Phase II (KMG-II): from individual species to whole genera.</title>
        <authorList>
            <person name="Goeker M."/>
        </authorList>
    </citation>
    <scope>NUCLEOTIDE SEQUENCE [LARGE SCALE GENOMIC DNA]</scope>
    <source>
        <strain evidence="3 4">T4</strain>
    </source>
</reference>
<gene>
    <name evidence="3" type="ORF">CLV31_10187</name>
</gene>